<keyword evidence="1" id="KW-1133">Transmembrane helix</keyword>
<feature type="transmembrane region" description="Helical" evidence="1">
    <location>
        <begin position="44"/>
        <end position="64"/>
    </location>
</feature>
<dbReference type="AlphaFoldDB" id="A0A6J6M883"/>
<gene>
    <name evidence="3" type="ORF">UFOPK2292_00771</name>
</gene>
<organism evidence="3">
    <name type="scientific">freshwater metagenome</name>
    <dbReference type="NCBI Taxonomy" id="449393"/>
    <lineage>
        <taxon>unclassified sequences</taxon>
        <taxon>metagenomes</taxon>
        <taxon>ecological metagenomes</taxon>
    </lineage>
</organism>
<name>A0A6J6M883_9ZZZZ</name>
<protein>
    <submittedName>
        <fullName evidence="3">Unannotated protein</fullName>
    </submittedName>
</protein>
<keyword evidence="1" id="KW-0472">Membrane</keyword>
<dbReference type="InterPro" id="IPR012495">
    <property type="entry name" value="TadE-like_dom"/>
</dbReference>
<evidence type="ECO:0000256" key="1">
    <source>
        <dbReference type="SAM" id="Phobius"/>
    </source>
</evidence>
<evidence type="ECO:0000259" key="2">
    <source>
        <dbReference type="Pfam" id="PF07811"/>
    </source>
</evidence>
<feature type="domain" description="TadE-like" evidence="2">
    <location>
        <begin position="36"/>
        <end position="78"/>
    </location>
</feature>
<dbReference type="Pfam" id="PF07811">
    <property type="entry name" value="TadE"/>
    <property type="match status" value="1"/>
</dbReference>
<evidence type="ECO:0000313" key="3">
    <source>
        <dbReference type="EMBL" id="CAB4670360.1"/>
    </source>
</evidence>
<sequence>MNSLTPCFLASLIALTLSVSSLNLKRAHKIWVEEPGQATVEFALVLPFLFLFSLIVVQIGSVANDQLALGHAARTAARAISLADVADEDTNQIALDSVQNSIRLNPVDVNIELSEILAQVTLTYQRQINIPIIGELFNNVTLQATTSMPRELTSETPTSR</sequence>
<proteinExistence type="predicted"/>
<accession>A0A6J6M883</accession>
<dbReference type="EMBL" id="CAEZWU010000101">
    <property type="protein sequence ID" value="CAB4670360.1"/>
    <property type="molecule type" value="Genomic_DNA"/>
</dbReference>
<reference evidence="3" key="1">
    <citation type="submission" date="2020-05" db="EMBL/GenBank/DDBJ databases">
        <authorList>
            <person name="Chiriac C."/>
            <person name="Salcher M."/>
            <person name="Ghai R."/>
            <person name="Kavagutti S V."/>
        </authorList>
    </citation>
    <scope>NUCLEOTIDE SEQUENCE</scope>
</reference>
<keyword evidence="1" id="KW-0812">Transmembrane</keyword>